<protein>
    <submittedName>
        <fullName evidence="2">Type II toxin-antitoxin system RelE/ParE family toxin</fullName>
    </submittedName>
</protein>
<keyword evidence="3" id="KW-1185">Reference proteome</keyword>
<name>A0A7W4IV73_9PROT</name>
<evidence type="ECO:0000313" key="3">
    <source>
        <dbReference type="Proteomes" id="UP000559860"/>
    </source>
</evidence>
<proteinExistence type="predicted"/>
<dbReference type="Proteomes" id="UP000559860">
    <property type="component" value="Unassembled WGS sequence"/>
</dbReference>
<comment type="caution">
    <text evidence="2">The sequence shown here is derived from an EMBL/GenBank/DDBJ whole genome shotgun (WGS) entry which is preliminary data.</text>
</comment>
<dbReference type="Pfam" id="PF05016">
    <property type="entry name" value="ParE_toxin"/>
    <property type="match status" value="1"/>
</dbReference>
<dbReference type="RefSeq" id="WP_182987174.1">
    <property type="nucleotide sequence ID" value="NZ_JABEQD010000012.1"/>
</dbReference>
<dbReference type="InterPro" id="IPR035093">
    <property type="entry name" value="RelE/ParE_toxin_dom_sf"/>
</dbReference>
<keyword evidence="1" id="KW-1277">Toxin-antitoxin system</keyword>
<evidence type="ECO:0000256" key="1">
    <source>
        <dbReference type="ARBA" id="ARBA00022649"/>
    </source>
</evidence>
<gene>
    <name evidence="2" type="ORF">HLH36_15170</name>
</gene>
<accession>A0A7W4IV73</accession>
<dbReference type="Gene3D" id="3.30.2310.20">
    <property type="entry name" value="RelE-like"/>
    <property type="match status" value="1"/>
</dbReference>
<sequence>MTARPIVPRQQAERDVEQAVDYYAAEGGEEVAFGFVQALQDAYGFIGLYPHAGSLRYAYELDLPELRVHRVKGYPFIVFYLPRAGHIDVWRVLHARRDIPTWMATGAEGTPEQ</sequence>
<dbReference type="AlphaFoldDB" id="A0A7W4IV73"/>
<dbReference type="EMBL" id="JABEQD010000012">
    <property type="protein sequence ID" value="MBB2169671.1"/>
    <property type="molecule type" value="Genomic_DNA"/>
</dbReference>
<evidence type="ECO:0000313" key="2">
    <source>
        <dbReference type="EMBL" id="MBB2169671.1"/>
    </source>
</evidence>
<reference evidence="2 3" key="1">
    <citation type="submission" date="2020-04" db="EMBL/GenBank/DDBJ databases">
        <title>Description of novel Gluconacetobacter.</title>
        <authorList>
            <person name="Sombolestani A."/>
        </authorList>
    </citation>
    <scope>NUCLEOTIDE SEQUENCE [LARGE SCALE GENOMIC DNA]</scope>
    <source>
        <strain evidence="2 3">LMG 27801</strain>
    </source>
</reference>
<organism evidence="2 3">
    <name type="scientific">Gluconacetobacter aggeris</name>
    <dbReference type="NCBI Taxonomy" id="1286186"/>
    <lineage>
        <taxon>Bacteria</taxon>
        <taxon>Pseudomonadati</taxon>
        <taxon>Pseudomonadota</taxon>
        <taxon>Alphaproteobacteria</taxon>
        <taxon>Acetobacterales</taxon>
        <taxon>Acetobacteraceae</taxon>
        <taxon>Gluconacetobacter</taxon>
    </lineage>
</organism>
<dbReference type="InterPro" id="IPR007712">
    <property type="entry name" value="RelE/ParE_toxin"/>
</dbReference>